<dbReference type="GO" id="GO:0004930">
    <property type="term" value="F:G protein-coupled receptor activity"/>
    <property type="evidence" value="ECO:0007669"/>
    <property type="project" value="InterPro"/>
</dbReference>
<dbReference type="GO" id="GO:0016020">
    <property type="term" value="C:membrane"/>
    <property type="evidence" value="ECO:0007669"/>
    <property type="project" value="UniProtKB-SubCell"/>
</dbReference>
<feature type="transmembrane region" description="Helical" evidence="5">
    <location>
        <begin position="163"/>
        <end position="180"/>
    </location>
</feature>
<evidence type="ECO:0000256" key="1">
    <source>
        <dbReference type="ARBA" id="ARBA00004370"/>
    </source>
</evidence>
<feature type="transmembrane region" description="Helical" evidence="5">
    <location>
        <begin position="55"/>
        <end position="82"/>
    </location>
</feature>
<keyword evidence="7" id="KW-1185">Reference proteome</keyword>
<dbReference type="AlphaFoldDB" id="A0A183B4B1"/>
<keyword evidence="3 5" id="KW-1133">Transmembrane helix</keyword>
<dbReference type="Gene3D" id="1.20.1070.10">
    <property type="entry name" value="Rhodopsin 7-helix transmembrane proteins"/>
    <property type="match status" value="1"/>
</dbReference>
<gene>
    <name evidence="6" type="ORF">ECPE_LOCUS14048</name>
</gene>
<accession>A0A183B4B1</accession>
<reference evidence="8" key="1">
    <citation type="submission" date="2016-06" db="UniProtKB">
        <authorList>
            <consortium name="WormBaseParasite"/>
        </authorList>
    </citation>
    <scope>IDENTIFICATION</scope>
</reference>
<dbReference type="OrthoDB" id="6240264at2759"/>
<proteinExistence type="predicted"/>
<evidence type="ECO:0000313" key="8">
    <source>
        <dbReference type="WBParaSite" id="ECPE_0001408601-mRNA-1"/>
    </source>
</evidence>
<keyword evidence="4 5" id="KW-0472">Membrane</keyword>
<evidence type="ECO:0000256" key="2">
    <source>
        <dbReference type="ARBA" id="ARBA00022692"/>
    </source>
</evidence>
<dbReference type="EMBL" id="UZAN01056583">
    <property type="protein sequence ID" value="VDP91320.1"/>
    <property type="molecule type" value="Genomic_DNA"/>
</dbReference>
<evidence type="ECO:0000256" key="3">
    <source>
        <dbReference type="ARBA" id="ARBA00022989"/>
    </source>
</evidence>
<organism evidence="8">
    <name type="scientific">Echinostoma caproni</name>
    <dbReference type="NCBI Taxonomy" id="27848"/>
    <lineage>
        <taxon>Eukaryota</taxon>
        <taxon>Metazoa</taxon>
        <taxon>Spiralia</taxon>
        <taxon>Lophotrochozoa</taxon>
        <taxon>Platyhelminthes</taxon>
        <taxon>Trematoda</taxon>
        <taxon>Digenea</taxon>
        <taxon>Plagiorchiida</taxon>
        <taxon>Echinostomata</taxon>
        <taxon>Echinostomatoidea</taxon>
        <taxon>Echinostomatidae</taxon>
        <taxon>Echinostoma</taxon>
    </lineage>
</organism>
<evidence type="ECO:0000256" key="4">
    <source>
        <dbReference type="ARBA" id="ARBA00023136"/>
    </source>
</evidence>
<evidence type="ECO:0000313" key="7">
    <source>
        <dbReference type="Proteomes" id="UP000272942"/>
    </source>
</evidence>
<evidence type="ECO:0000256" key="5">
    <source>
        <dbReference type="SAM" id="Phobius"/>
    </source>
</evidence>
<dbReference type="Pfam" id="PF00001">
    <property type="entry name" value="7tm_1"/>
    <property type="match status" value="1"/>
</dbReference>
<dbReference type="WBParaSite" id="ECPE_0001408601-mRNA-1">
    <property type="protein sequence ID" value="ECPE_0001408601-mRNA-1"/>
    <property type="gene ID" value="ECPE_0001408601"/>
</dbReference>
<dbReference type="Proteomes" id="UP000272942">
    <property type="component" value="Unassembled WGS sequence"/>
</dbReference>
<feature type="transmembrane region" description="Helical" evidence="5">
    <location>
        <begin position="12"/>
        <end position="35"/>
    </location>
</feature>
<protein>
    <submittedName>
        <fullName evidence="8">G_PROTEIN_RECEP_F1_2 domain-containing protein</fullName>
    </submittedName>
</protein>
<sequence length="208" mass="24237">MEFSNIPRRYGWYAVLITLFISLFMLLPATALIMWTPIGDKLICWFPEPYQYMEYYHTLISNAAVLQPLAITVINIIIFSIIRRLAKQKQSEAVWTNQAKQSVRACVVLLIVSCVYVVCALPQSVAYICAYTIARTDPSQTRAIRLAYNVADLSWNLYFLRDVVYLIVMFRFMGIFRWCYEVIRGREHRDACLMSDTFLGQDNMTIMH</sequence>
<comment type="subcellular location">
    <subcellularLocation>
        <location evidence="1">Membrane</location>
    </subcellularLocation>
</comment>
<dbReference type="InterPro" id="IPR000276">
    <property type="entry name" value="GPCR_Rhodpsn"/>
</dbReference>
<dbReference type="SUPFAM" id="SSF81321">
    <property type="entry name" value="Family A G protein-coupled receptor-like"/>
    <property type="match status" value="1"/>
</dbReference>
<reference evidence="6 7" key="2">
    <citation type="submission" date="2018-11" db="EMBL/GenBank/DDBJ databases">
        <authorList>
            <consortium name="Pathogen Informatics"/>
        </authorList>
    </citation>
    <scope>NUCLEOTIDE SEQUENCE [LARGE SCALE GENOMIC DNA]</scope>
    <source>
        <strain evidence="6 7">Egypt</strain>
    </source>
</reference>
<feature type="transmembrane region" description="Helical" evidence="5">
    <location>
        <begin position="103"/>
        <end position="133"/>
    </location>
</feature>
<name>A0A183B4B1_9TREM</name>
<keyword evidence="2 5" id="KW-0812">Transmembrane</keyword>
<evidence type="ECO:0000313" key="6">
    <source>
        <dbReference type="EMBL" id="VDP91320.1"/>
    </source>
</evidence>